<comment type="caution">
    <text evidence="2">The sequence shown here is derived from an EMBL/GenBank/DDBJ whole genome shotgun (WGS) entry which is preliminary data.</text>
</comment>
<evidence type="ECO:0000259" key="1">
    <source>
        <dbReference type="Pfam" id="PF01464"/>
    </source>
</evidence>
<dbReference type="RefSeq" id="WP_048312231.1">
    <property type="nucleotide sequence ID" value="NZ_CP119526.1"/>
</dbReference>
<dbReference type="PANTHER" id="PTHR37423">
    <property type="entry name" value="SOLUBLE LYTIC MUREIN TRANSGLYCOSYLASE-RELATED"/>
    <property type="match status" value="1"/>
</dbReference>
<dbReference type="EMBL" id="LELK01000004">
    <property type="protein sequence ID" value="KMM37324.1"/>
    <property type="molecule type" value="Genomic_DNA"/>
</dbReference>
<name>A0A0J6CZ55_9BACL</name>
<gene>
    <name evidence="2" type="ORF">AB986_15815</name>
</gene>
<dbReference type="Gene3D" id="1.10.530.10">
    <property type="match status" value="1"/>
</dbReference>
<dbReference type="CDD" id="cd00254">
    <property type="entry name" value="LT-like"/>
    <property type="match status" value="1"/>
</dbReference>
<dbReference type="PANTHER" id="PTHR37423:SF2">
    <property type="entry name" value="MEMBRANE-BOUND LYTIC MUREIN TRANSGLYCOSYLASE C"/>
    <property type="match status" value="1"/>
</dbReference>
<evidence type="ECO:0000313" key="2">
    <source>
        <dbReference type="EMBL" id="KMM37324.1"/>
    </source>
</evidence>
<feature type="domain" description="Transglycosylase SLT" evidence="1">
    <location>
        <begin position="88"/>
        <end position="196"/>
    </location>
</feature>
<evidence type="ECO:0000313" key="3">
    <source>
        <dbReference type="Proteomes" id="UP000035996"/>
    </source>
</evidence>
<dbReference type="InterPro" id="IPR008258">
    <property type="entry name" value="Transglycosylase_SLT_dom_1"/>
</dbReference>
<dbReference type="Pfam" id="PF01464">
    <property type="entry name" value="SLT"/>
    <property type="match status" value="1"/>
</dbReference>
<dbReference type="STRING" id="157733.AB986_15815"/>
<proteinExistence type="predicted"/>
<dbReference type="AlphaFoldDB" id="A0A0J6CZ55"/>
<dbReference type="Proteomes" id="UP000035996">
    <property type="component" value="Unassembled WGS sequence"/>
</dbReference>
<accession>A0A0J6CZ55</accession>
<dbReference type="InterPro" id="IPR023346">
    <property type="entry name" value="Lysozyme-like_dom_sf"/>
</dbReference>
<reference evidence="2" key="1">
    <citation type="submission" date="2015-06" db="EMBL/GenBank/DDBJ databases">
        <authorList>
            <person name="Liu B."/>
            <person name="Wang J."/>
            <person name="Zhu Y."/>
            <person name="Liu G."/>
            <person name="Chen Q."/>
            <person name="Zheng C."/>
            <person name="Che J."/>
            <person name="Ge C."/>
            <person name="Shi H."/>
            <person name="Pan Z."/>
            <person name="Liu X."/>
        </authorList>
    </citation>
    <scope>NUCLEOTIDE SEQUENCE [LARGE SCALE GENOMIC DNA]</scope>
    <source>
        <strain evidence="2">DSM 16346</strain>
    </source>
</reference>
<keyword evidence="3" id="KW-1185">Reference proteome</keyword>
<sequence length="206" mass="22367">MKAELMRAMMDLQALRQLQPGKTMVSQQSSAFSFTDMLEAALSNQNSEQQQSTVTVPPINATNETNTSPVVHTRSASYSSSSLEIDGYIEELSDKYNVDPKLVHSIIKQESGYKSDSVSGAGAMGLMQLMPATASYLGVKDPFDPGQNIEGGVKYIKQMIEKYDGNTELALAAYNAGPGNVDRYGGIPPFKETQNYVSKVMGNYLA</sequence>
<protein>
    <recommendedName>
        <fullName evidence="1">Transglycosylase SLT domain-containing protein</fullName>
    </recommendedName>
</protein>
<organism evidence="2 3">
    <name type="scientific">Guptibacillus hwajinpoensis</name>
    <dbReference type="NCBI Taxonomy" id="208199"/>
    <lineage>
        <taxon>Bacteria</taxon>
        <taxon>Bacillati</taxon>
        <taxon>Bacillota</taxon>
        <taxon>Bacilli</taxon>
        <taxon>Bacillales</taxon>
        <taxon>Guptibacillaceae</taxon>
        <taxon>Guptibacillus</taxon>
    </lineage>
</organism>
<dbReference type="SUPFAM" id="SSF53955">
    <property type="entry name" value="Lysozyme-like"/>
    <property type="match status" value="1"/>
</dbReference>